<reference evidence="1" key="2">
    <citation type="journal article" date="2015" name="Data Brief">
        <title>Shoot transcriptome of the giant reed, Arundo donax.</title>
        <authorList>
            <person name="Barrero R.A."/>
            <person name="Guerrero F.D."/>
            <person name="Moolhuijzen P."/>
            <person name="Goolsby J.A."/>
            <person name="Tidwell J."/>
            <person name="Bellgard S.E."/>
            <person name="Bellgard M.I."/>
        </authorList>
    </citation>
    <scope>NUCLEOTIDE SEQUENCE</scope>
    <source>
        <tissue evidence="1">Shoot tissue taken approximately 20 cm above the soil surface</tissue>
    </source>
</reference>
<name>A0A0A9E7E8_ARUDO</name>
<protein>
    <submittedName>
        <fullName evidence="1">Uncharacterized protein</fullName>
    </submittedName>
</protein>
<dbReference type="AlphaFoldDB" id="A0A0A9E7E8"/>
<dbReference type="EMBL" id="GBRH01201226">
    <property type="protein sequence ID" value="JAD96669.1"/>
    <property type="molecule type" value="Transcribed_RNA"/>
</dbReference>
<proteinExistence type="predicted"/>
<organism evidence="1">
    <name type="scientific">Arundo donax</name>
    <name type="common">Giant reed</name>
    <name type="synonym">Donax arundinaceus</name>
    <dbReference type="NCBI Taxonomy" id="35708"/>
    <lineage>
        <taxon>Eukaryota</taxon>
        <taxon>Viridiplantae</taxon>
        <taxon>Streptophyta</taxon>
        <taxon>Embryophyta</taxon>
        <taxon>Tracheophyta</taxon>
        <taxon>Spermatophyta</taxon>
        <taxon>Magnoliopsida</taxon>
        <taxon>Liliopsida</taxon>
        <taxon>Poales</taxon>
        <taxon>Poaceae</taxon>
        <taxon>PACMAD clade</taxon>
        <taxon>Arundinoideae</taxon>
        <taxon>Arundineae</taxon>
        <taxon>Arundo</taxon>
    </lineage>
</organism>
<evidence type="ECO:0000313" key="1">
    <source>
        <dbReference type="EMBL" id="JAD96669.1"/>
    </source>
</evidence>
<accession>A0A0A9E7E8</accession>
<reference evidence="1" key="1">
    <citation type="submission" date="2014-09" db="EMBL/GenBank/DDBJ databases">
        <authorList>
            <person name="Magalhaes I.L.F."/>
            <person name="Oliveira U."/>
            <person name="Santos F.R."/>
            <person name="Vidigal T.H.D.A."/>
            <person name="Brescovit A.D."/>
            <person name="Santos A.J."/>
        </authorList>
    </citation>
    <scope>NUCLEOTIDE SEQUENCE</scope>
    <source>
        <tissue evidence="1">Shoot tissue taken approximately 20 cm above the soil surface</tissue>
    </source>
</reference>
<sequence length="44" mass="5045">MFCLPSYLNNLIFVLPIPYVTNIVSTHFGNFLNFLHLLAAIILH</sequence>